<dbReference type="EMBL" id="AMZN01000015">
    <property type="protein sequence ID" value="ELR72721.1"/>
    <property type="molecule type" value="Genomic_DNA"/>
</dbReference>
<reference evidence="1 2" key="1">
    <citation type="submission" date="2012-12" db="EMBL/GenBank/DDBJ databases">
        <title>Genome assembly of Fulvivirga imtechensis AK7.</title>
        <authorList>
            <person name="Nupur N."/>
            <person name="Khatri I."/>
            <person name="Kumar R."/>
            <person name="Subramanian S."/>
            <person name="Pinnaka A."/>
        </authorList>
    </citation>
    <scope>NUCLEOTIDE SEQUENCE [LARGE SCALE GENOMIC DNA]</scope>
    <source>
        <strain evidence="1 2">AK7</strain>
    </source>
</reference>
<dbReference type="InterPro" id="IPR008969">
    <property type="entry name" value="CarboxyPept-like_regulatory"/>
</dbReference>
<proteinExistence type="predicted"/>
<comment type="caution">
    <text evidence="1">The sequence shown here is derived from an EMBL/GenBank/DDBJ whole genome shotgun (WGS) entry which is preliminary data.</text>
</comment>
<accession>L8JUP4</accession>
<gene>
    <name evidence="1" type="ORF">C900_01100</name>
</gene>
<evidence type="ECO:0008006" key="3">
    <source>
        <dbReference type="Google" id="ProtNLM"/>
    </source>
</evidence>
<dbReference type="PATRIC" id="fig|1237149.3.peg.1304"/>
<organism evidence="1 2">
    <name type="scientific">Fulvivirga imtechensis AK7</name>
    <dbReference type="NCBI Taxonomy" id="1237149"/>
    <lineage>
        <taxon>Bacteria</taxon>
        <taxon>Pseudomonadati</taxon>
        <taxon>Bacteroidota</taxon>
        <taxon>Cytophagia</taxon>
        <taxon>Cytophagales</taxon>
        <taxon>Fulvivirgaceae</taxon>
        <taxon>Fulvivirga</taxon>
    </lineage>
</organism>
<evidence type="ECO:0000313" key="2">
    <source>
        <dbReference type="Proteomes" id="UP000011135"/>
    </source>
</evidence>
<dbReference type="eggNOG" id="COG3078">
    <property type="taxonomic scope" value="Bacteria"/>
</dbReference>
<dbReference type="STRING" id="1237149.C900_01100"/>
<evidence type="ECO:0000313" key="1">
    <source>
        <dbReference type="EMBL" id="ELR72721.1"/>
    </source>
</evidence>
<protein>
    <recommendedName>
        <fullName evidence="3">TonB-dependent receptor</fullName>
    </recommendedName>
</protein>
<keyword evidence="2" id="KW-1185">Reference proteome</keyword>
<sequence length="609" mass="65962">MDQKPEELLLRISSEAEFTFSYDASIFSQEETVSLALEDAPVKTALDKILPKNVHYKISGNHLILLKHLSASTPDKKEKYLITGQVYNAENNVPLKNTVVYEISSLVSVITDHNGAFSMSVPTQFEQLGLSFSQKSVQDTVILLPAGDQEVVLSLNPAKNVIPAVSIKELPLGTLPPVETLSFVQQVVSRQSLLRTKNTDLALQTTAQVSFVPVIGTNLKMGGLIENKYSLNILVGYARGVGVFELGGLFNIIREDVKGAQISGLGNFVGGDTHGLQLGGLFNHNRGALRGLQIGGINNMLIDSLKGVQFAGINNILKGGMKGWQITGINNLTTGNVDGVQFAGLTNVALEDVRKIQVAGLVNKGRNVEGLQFAGLVNLAKEDIKGVQLAGLINKARNVKAVQFAGLGNAADTVFGAQLAGLLNHSRYSEGAQLALINIADSVSGIPIGLFSYVKKGLQVLEFSSNEITPVNMAFKTGVRRFYNIFSGGYGDWGGSSRWSFGYGFGTERYLTDKLLLNLEYNAYWVNEKEAFQTDLSLLNRLGVFFGQRKQKGISMSGGPAVNIWLSEWRDPDSGAYLTQLAPYKIAEENLGTTLLQMWIGGKLAVRLN</sequence>
<dbReference type="Proteomes" id="UP000011135">
    <property type="component" value="Unassembled WGS sequence"/>
</dbReference>
<dbReference type="SUPFAM" id="SSF49464">
    <property type="entry name" value="Carboxypeptidase regulatory domain-like"/>
    <property type="match status" value="1"/>
</dbReference>
<name>L8JUP4_9BACT</name>
<dbReference type="AlphaFoldDB" id="L8JUP4"/>